<dbReference type="Proteomes" id="UP000219331">
    <property type="component" value="Unassembled WGS sequence"/>
</dbReference>
<dbReference type="InterPro" id="IPR007055">
    <property type="entry name" value="BON_dom"/>
</dbReference>
<gene>
    <name evidence="2" type="ORF">SAMN05421512_105193</name>
</gene>
<proteinExistence type="predicted"/>
<dbReference type="Gene3D" id="3.30.1340.30">
    <property type="match status" value="1"/>
</dbReference>
<dbReference type="PROSITE" id="PS50914">
    <property type="entry name" value="BON"/>
    <property type="match status" value="1"/>
</dbReference>
<evidence type="ECO:0000259" key="1">
    <source>
        <dbReference type="PROSITE" id="PS50914"/>
    </source>
</evidence>
<dbReference type="STRING" id="538381.GCA_001696535_02097"/>
<evidence type="ECO:0000313" key="3">
    <source>
        <dbReference type="Proteomes" id="UP000219331"/>
    </source>
</evidence>
<evidence type="ECO:0000313" key="2">
    <source>
        <dbReference type="EMBL" id="SOC06752.1"/>
    </source>
</evidence>
<name>A0A285SFP2_9HYPH</name>
<dbReference type="AlphaFoldDB" id="A0A285SFP2"/>
<dbReference type="InterPro" id="IPR051686">
    <property type="entry name" value="Lipoprotein_DolP"/>
</dbReference>
<accession>A0A285SFP2</accession>
<dbReference type="Pfam" id="PF04972">
    <property type="entry name" value="BON"/>
    <property type="match status" value="1"/>
</dbReference>
<dbReference type="RefSeq" id="WP_067219469.1">
    <property type="nucleotide sequence ID" value="NZ_JAJGNR010000004.1"/>
</dbReference>
<feature type="domain" description="BON" evidence="1">
    <location>
        <begin position="21"/>
        <end position="89"/>
    </location>
</feature>
<keyword evidence="3" id="KW-1185">Reference proteome</keyword>
<dbReference type="EMBL" id="OBML01000005">
    <property type="protein sequence ID" value="SOC06752.1"/>
    <property type="molecule type" value="Genomic_DNA"/>
</dbReference>
<dbReference type="OrthoDB" id="8278243at2"/>
<protein>
    <submittedName>
        <fullName evidence="2">Hyperosmotically inducible protein</fullName>
    </submittedName>
</protein>
<reference evidence="2 3" key="1">
    <citation type="submission" date="2017-08" db="EMBL/GenBank/DDBJ databases">
        <authorList>
            <person name="de Groot N.N."/>
        </authorList>
    </citation>
    <scope>NUCLEOTIDE SEQUENCE [LARGE SCALE GENOMIC DNA]</scope>
    <source>
        <strain evidence="2 3">USBA 352</strain>
    </source>
</reference>
<sequence>MVQKDRRFFGKPPEFLSQRSASTELEAEVASALANDGTVDASDVVVTADHGGVTLAGTVASAQEITRCSQIARGIPGVRHVRNIIGVWGSKI</sequence>
<organism evidence="2 3">
    <name type="scientific">Stappia indica</name>
    <dbReference type="NCBI Taxonomy" id="538381"/>
    <lineage>
        <taxon>Bacteria</taxon>
        <taxon>Pseudomonadati</taxon>
        <taxon>Pseudomonadota</taxon>
        <taxon>Alphaproteobacteria</taxon>
        <taxon>Hyphomicrobiales</taxon>
        <taxon>Stappiaceae</taxon>
        <taxon>Stappia</taxon>
    </lineage>
</organism>
<dbReference type="PANTHER" id="PTHR34606:SF15">
    <property type="entry name" value="BON DOMAIN-CONTAINING PROTEIN"/>
    <property type="match status" value="1"/>
</dbReference>
<dbReference type="PANTHER" id="PTHR34606">
    <property type="entry name" value="BON DOMAIN-CONTAINING PROTEIN"/>
    <property type="match status" value="1"/>
</dbReference>